<reference evidence="2" key="3">
    <citation type="submission" date="2020-12" db="UniProtKB">
        <authorList>
            <consortium name="EnsemblPlants"/>
        </authorList>
    </citation>
    <scope>IDENTIFICATION</scope>
</reference>
<dbReference type="EnsemblPlants" id="Pp3c26_9960V3.1">
    <property type="protein sequence ID" value="Pp3c26_9960V3.1"/>
    <property type="gene ID" value="Pp3c26_9960"/>
</dbReference>
<evidence type="ECO:0000313" key="3">
    <source>
        <dbReference type="Proteomes" id="UP000006727"/>
    </source>
</evidence>
<accession>A0A2K1ICF6</accession>
<dbReference type="Proteomes" id="UP000006727">
    <property type="component" value="Chromosome 26"/>
</dbReference>
<sequence>MDQILFGLSFTRCYIDDVIIFNNIPQDHNYKQQHAFDTLKQKLDLILVISCQNVNRYFQLHID</sequence>
<proteinExistence type="predicted"/>
<dbReference type="InParanoid" id="A0A2K1ICF6"/>
<name>A0A2K1ICF6_PHYPA</name>
<gene>
    <name evidence="1" type="ORF">PHYPA_030440</name>
</gene>
<keyword evidence="3" id="KW-1185">Reference proteome</keyword>
<evidence type="ECO:0008006" key="4">
    <source>
        <dbReference type="Google" id="ProtNLM"/>
    </source>
</evidence>
<reference evidence="1 3" key="2">
    <citation type="journal article" date="2018" name="Plant J.">
        <title>The Physcomitrella patens chromosome-scale assembly reveals moss genome structure and evolution.</title>
        <authorList>
            <person name="Lang D."/>
            <person name="Ullrich K.K."/>
            <person name="Murat F."/>
            <person name="Fuchs J."/>
            <person name="Jenkins J."/>
            <person name="Haas F.B."/>
            <person name="Piednoel M."/>
            <person name="Gundlach H."/>
            <person name="Van Bel M."/>
            <person name="Meyberg R."/>
            <person name="Vives C."/>
            <person name="Morata J."/>
            <person name="Symeonidi A."/>
            <person name="Hiss M."/>
            <person name="Muchero W."/>
            <person name="Kamisugi Y."/>
            <person name="Saleh O."/>
            <person name="Blanc G."/>
            <person name="Decker E.L."/>
            <person name="van Gessel N."/>
            <person name="Grimwood J."/>
            <person name="Hayes R.D."/>
            <person name="Graham S.W."/>
            <person name="Gunter L.E."/>
            <person name="McDaniel S.F."/>
            <person name="Hoernstein S.N.W."/>
            <person name="Larsson A."/>
            <person name="Li F.W."/>
            <person name="Perroud P.F."/>
            <person name="Phillips J."/>
            <person name="Ranjan P."/>
            <person name="Rokshar D.S."/>
            <person name="Rothfels C.J."/>
            <person name="Schneider L."/>
            <person name="Shu S."/>
            <person name="Stevenson D.W."/>
            <person name="Thummler F."/>
            <person name="Tillich M."/>
            <person name="Villarreal Aguilar J.C."/>
            <person name="Widiez T."/>
            <person name="Wong G.K."/>
            <person name="Wymore A."/>
            <person name="Zhang Y."/>
            <person name="Zimmer A.D."/>
            <person name="Quatrano R.S."/>
            <person name="Mayer K.F.X."/>
            <person name="Goodstein D."/>
            <person name="Casacuberta J.M."/>
            <person name="Vandepoele K."/>
            <person name="Reski R."/>
            <person name="Cuming A.C."/>
            <person name="Tuskan G.A."/>
            <person name="Maumus F."/>
            <person name="Salse J."/>
            <person name="Schmutz J."/>
            <person name="Rensing S.A."/>
        </authorList>
    </citation>
    <scope>NUCLEOTIDE SEQUENCE [LARGE SCALE GENOMIC DNA]</scope>
    <source>
        <strain evidence="2 3">cv. Gransden 2004</strain>
    </source>
</reference>
<evidence type="ECO:0000313" key="1">
    <source>
        <dbReference type="EMBL" id="PNR26959.1"/>
    </source>
</evidence>
<evidence type="ECO:0000313" key="2">
    <source>
        <dbReference type="EnsemblPlants" id="Pp3c26_9960V3.1"/>
    </source>
</evidence>
<dbReference type="AlphaFoldDB" id="A0A2K1ICF6"/>
<dbReference type="EMBL" id="ABEU02000026">
    <property type="protein sequence ID" value="PNR26959.1"/>
    <property type="molecule type" value="Genomic_DNA"/>
</dbReference>
<dbReference type="Gramene" id="Pp3c26_9960V3.1">
    <property type="protein sequence ID" value="Pp3c26_9960V3.1"/>
    <property type="gene ID" value="Pp3c26_9960"/>
</dbReference>
<protein>
    <recommendedName>
        <fullName evidence="4">Reverse transcriptase domain-containing protein</fullName>
    </recommendedName>
</protein>
<organism evidence="1">
    <name type="scientific">Physcomitrium patens</name>
    <name type="common">Spreading-leaved earth moss</name>
    <name type="synonym">Physcomitrella patens</name>
    <dbReference type="NCBI Taxonomy" id="3218"/>
    <lineage>
        <taxon>Eukaryota</taxon>
        <taxon>Viridiplantae</taxon>
        <taxon>Streptophyta</taxon>
        <taxon>Embryophyta</taxon>
        <taxon>Bryophyta</taxon>
        <taxon>Bryophytina</taxon>
        <taxon>Bryopsida</taxon>
        <taxon>Funariidae</taxon>
        <taxon>Funariales</taxon>
        <taxon>Funariaceae</taxon>
        <taxon>Physcomitrium</taxon>
    </lineage>
</organism>
<reference evidence="1 3" key="1">
    <citation type="journal article" date="2008" name="Science">
        <title>The Physcomitrella genome reveals evolutionary insights into the conquest of land by plants.</title>
        <authorList>
            <person name="Rensing S."/>
            <person name="Lang D."/>
            <person name="Zimmer A."/>
            <person name="Terry A."/>
            <person name="Salamov A."/>
            <person name="Shapiro H."/>
            <person name="Nishiyama T."/>
            <person name="Perroud P.-F."/>
            <person name="Lindquist E."/>
            <person name="Kamisugi Y."/>
            <person name="Tanahashi T."/>
            <person name="Sakakibara K."/>
            <person name="Fujita T."/>
            <person name="Oishi K."/>
            <person name="Shin-I T."/>
            <person name="Kuroki Y."/>
            <person name="Toyoda A."/>
            <person name="Suzuki Y."/>
            <person name="Hashimoto A."/>
            <person name="Yamaguchi K."/>
            <person name="Sugano A."/>
            <person name="Kohara Y."/>
            <person name="Fujiyama A."/>
            <person name="Anterola A."/>
            <person name="Aoki S."/>
            <person name="Ashton N."/>
            <person name="Barbazuk W.B."/>
            <person name="Barker E."/>
            <person name="Bennetzen J."/>
            <person name="Bezanilla M."/>
            <person name="Blankenship R."/>
            <person name="Cho S.H."/>
            <person name="Dutcher S."/>
            <person name="Estelle M."/>
            <person name="Fawcett J.A."/>
            <person name="Gundlach H."/>
            <person name="Hanada K."/>
            <person name="Heyl A."/>
            <person name="Hicks K.A."/>
            <person name="Hugh J."/>
            <person name="Lohr M."/>
            <person name="Mayer K."/>
            <person name="Melkozernov A."/>
            <person name="Murata T."/>
            <person name="Nelson D."/>
            <person name="Pils B."/>
            <person name="Prigge M."/>
            <person name="Reiss B."/>
            <person name="Renner T."/>
            <person name="Rombauts S."/>
            <person name="Rushton P."/>
            <person name="Sanderfoot A."/>
            <person name="Schween G."/>
            <person name="Shiu S.-H."/>
            <person name="Stueber K."/>
            <person name="Theodoulou F.L."/>
            <person name="Tu H."/>
            <person name="Van de Peer Y."/>
            <person name="Verrier P.J."/>
            <person name="Waters E."/>
            <person name="Wood A."/>
            <person name="Yang L."/>
            <person name="Cove D."/>
            <person name="Cuming A."/>
            <person name="Hasebe M."/>
            <person name="Lucas S."/>
            <person name="Mishler D.B."/>
            <person name="Reski R."/>
            <person name="Grigoriev I."/>
            <person name="Quatrano R.S."/>
            <person name="Boore J.L."/>
        </authorList>
    </citation>
    <scope>NUCLEOTIDE SEQUENCE [LARGE SCALE GENOMIC DNA]</scope>
    <source>
        <strain evidence="2 3">cv. Gransden 2004</strain>
    </source>
</reference>